<comment type="caution">
    <text evidence="15">The sequence shown here is derived from an EMBL/GenBank/DDBJ whole genome shotgun (WGS) entry which is preliminary data.</text>
</comment>
<evidence type="ECO:0000256" key="9">
    <source>
        <dbReference type="ARBA" id="ARBA00047552"/>
    </source>
</evidence>
<dbReference type="HAMAP" id="MF_02004">
    <property type="entry name" value="Val_tRNA_synth_type1"/>
    <property type="match status" value="1"/>
</dbReference>
<dbReference type="InterPro" id="IPR009080">
    <property type="entry name" value="tRNAsynth_Ia_anticodon-bd"/>
</dbReference>
<dbReference type="GO" id="GO:0005829">
    <property type="term" value="C:cytosol"/>
    <property type="evidence" value="ECO:0007669"/>
    <property type="project" value="TreeGrafter"/>
</dbReference>
<dbReference type="SUPFAM" id="SSF46589">
    <property type="entry name" value="tRNA-binding arm"/>
    <property type="match status" value="1"/>
</dbReference>
<dbReference type="Pfam" id="PF08264">
    <property type="entry name" value="Anticodon_1"/>
    <property type="match status" value="1"/>
</dbReference>
<dbReference type="GO" id="GO:0004832">
    <property type="term" value="F:valine-tRNA ligase activity"/>
    <property type="evidence" value="ECO:0007669"/>
    <property type="project" value="UniProtKB-UniRule"/>
</dbReference>
<dbReference type="Pfam" id="PF10458">
    <property type="entry name" value="Val_tRNA-synt_C"/>
    <property type="match status" value="1"/>
</dbReference>
<keyword evidence="3 10" id="KW-0963">Cytoplasm</keyword>
<comment type="domain">
    <text evidence="10">ValRS has two distinct active sites: one for aminoacylation and one for editing. The misactivated threonine is translocated from the active site to the editing site.</text>
</comment>
<dbReference type="InterPro" id="IPR002300">
    <property type="entry name" value="aa-tRNA-synth_Ia"/>
</dbReference>
<dbReference type="EMBL" id="PEXW01000054">
    <property type="protein sequence ID" value="PIS40623.1"/>
    <property type="molecule type" value="Genomic_DNA"/>
</dbReference>
<dbReference type="Gene3D" id="1.10.287.380">
    <property type="entry name" value="Valyl-tRNA synthetase, C-terminal domain"/>
    <property type="match status" value="1"/>
</dbReference>
<evidence type="ECO:0000256" key="3">
    <source>
        <dbReference type="ARBA" id="ARBA00022490"/>
    </source>
</evidence>
<keyword evidence="5 10" id="KW-0547">Nucleotide-binding</keyword>
<dbReference type="AlphaFoldDB" id="A0A2H0YS91"/>
<comment type="catalytic activity">
    <reaction evidence="9 10">
        <text>tRNA(Val) + L-valine + ATP = L-valyl-tRNA(Val) + AMP + diphosphate</text>
        <dbReference type="Rhea" id="RHEA:10704"/>
        <dbReference type="Rhea" id="RHEA-COMP:9672"/>
        <dbReference type="Rhea" id="RHEA-COMP:9708"/>
        <dbReference type="ChEBI" id="CHEBI:30616"/>
        <dbReference type="ChEBI" id="CHEBI:33019"/>
        <dbReference type="ChEBI" id="CHEBI:57762"/>
        <dbReference type="ChEBI" id="CHEBI:78442"/>
        <dbReference type="ChEBI" id="CHEBI:78537"/>
        <dbReference type="ChEBI" id="CHEBI:456215"/>
        <dbReference type="EC" id="6.1.1.9"/>
    </reaction>
</comment>
<dbReference type="PRINTS" id="PR00986">
    <property type="entry name" value="TRNASYNTHVAL"/>
</dbReference>
<comment type="function">
    <text evidence="10">Catalyzes the attachment of valine to tRNA(Val). As ValRS can inadvertently accommodate and process structurally similar amino acids such as threonine, to avoid such errors, it has a 'posttransfer' editing activity that hydrolyzes mischarged Thr-tRNA(Val) in a tRNA-dependent manner.</text>
</comment>
<evidence type="ECO:0000256" key="8">
    <source>
        <dbReference type="ARBA" id="ARBA00023146"/>
    </source>
</evidence>
<gene>
    <name evidence="10" type="primary">valS</name>
    <name evidence="15" type="ORF">COT26_02425</name>
</gene>
<dbReference type="Gene3D" id="3.40.50.620">
    <property type="entry name" value="HUPs"/>
    <property type="match status" value="2"/>
</dbReference>
<keyword evidence="6 10" id="KW-0067">ATP-binding</keyword>
<name>A0A2H0YS91_9BACT</name>
<dbReference type="SUPFAM" id="SSF47323">
    <property type="entry name" value="Anticodon-binding domain of a subclass of class I aminoacyl-tRNA synthetases"/>
    <property type="match status" value="1"/>
</dbReference>
<evidence type="ECO:0000256" key="10">
    <source>
        <dbReference type="HAMAP-Rule" id="MF_02004"/>
    </source>
</evidence>
<dbReference type="FunFam" id="3.40.50.620:FF:000032">
    <property type="entry name" value="Valine--tRNA ligase"/>
    <property type="match status" value="1"/>
</dbReference>
<dbReference type="InterPro" id="IPR019499">
    <property type="entry name" value="Val-tRNA_synth_tRNA-bd"/>
</dbReference>
<dbReference type="InterPro" id="IPR014729">
    <property type="entry name" value="Rossmann-like_a/b/a_fold"/>
</dbReference>
<evidence type="ECO:0000256" key="1">
    <source>
        <dbReference type="ARBA" id="ARBA00004496"/>
    </source>
</evidence>
<dbReference type="Pfam" id="PF00133">
    <property type="entry name" value="tRNA-synt_1"/>
    <property type="match status" value="1"/>
</dbReference>
<feature type="domain" description="Valyl-tRNA synthetase tRNA-binding arm" evidence="14">
    <location>
        <begin position="817"/>
        <end position="866"/>
    </location>
</feature>
<feature type="short sequence motif" description="'HIGH' region" evidence="10">
    <location>
        <begin position="45"/>
        <end position="55"/>
    </location>
</feature>
<dbReference type="PANTHER" id="PTHR11946">
    <property type="entry name" value="VALYL-TRNA SYNTHETASES"/>
    <property type="match status" value="1"/>
</dbReference>
<comment type="domain">
    <text evidence="10">The C-terminal coiled-coil domain is crucial for aminoacylation activity.</text>
</comment>
<dbReference type="InterPro" id="IPR001412">
    <property type="entry name" value="aa-tRNA-synth_I_CS"/>
</dbReference>
<dbReference type="InterPro" id="IPR033705">
    <property type="entry name" value="Anticodon_Ia_Val"/>
</dbReference>
<dbReference type="Proteomes" id="UP000236845">
    <property type="component" value="Unassembled WGS sequence"/>
</dbReference>
<dbReference type="SUPFAM" id="SSF52374">
    <property type="entry name" value="Nucleotidylyl transferase"/>
    <property type="match status" value="1"/>
</dbReference>
<reference evidence="16" key="1">
    <citation type="submission" date="2017-09" db="EMBL/GenBank/DDBJ databases">
        <title>Depth-based differentiation of microbial function through sediment-hosted aquifers and enrichment of novel symbionts in the deep terrestrial subsurface.</title>
        <authorList>
            <person name="Probst A.J."/>
            <person name="Ladd B."/>
            <person name="Jarett J.K."/>
            <person name="Geller-Mcgrath D.E."/>
            <person name="Sieber C.M.K."/>
            <person name="Emerson J.B."/>
            <person name="Anantharaman K."/>
            <person name="Thomas B.C."/>
            <person name="Malmstrom R."/>
            <person name="Stieglmeier M."/>
            <person name="Klingl A."/>
            <person name="Woyke T."/>
            <person name="Ryan C.M."/>
            <person name="Banfield J.F."/>
        </authorList>
    </citation>
    <scope>NUCLEOTIDE SEQUENCE [LARGE SCALE GENOMIC DNA]</scope>
</reference>
<evidence type="ECO:0000259" key="12">
    <source>
        <dbReference type="Pfam" id="PF00133"/>
    </source>
</evidence>
<evidence type="ECO:0000256" key="5">
    <source>
        <dbReference type="ARBA" id="ARBA00022741"/>
    </source>
</evidence>
<dbReference type="NCBIfam" id="NF004349">
    <property type="entry name" value="PRK05729.1"/>
    <property type="match status" value="1"/>
</dbReference>
<feature type="binding site" evidence="10">
    <location>
        <position position="528"/>
    </location>
    <ligand>
        <name>ATP</name>
        <dbReference type="ChEBI" id="CHEBI:30616"/>
    </ligand>
</feature>
<protein>
    <recommendedName>
        <fullName evidence="10">Valine--tRNA ligase</fullName>
        <ecNumber evidence="10">6.1.1.9</ecNumber>
    </recommendedName>
    <alternativeName>
        <fullName evidence="10">Valyl-tRNA synthetase</fullName>
        <shortName evidence="10">ValRS</shortName>
    </alternativeName>
</protein>
<evidence type="ECO:0000256" key="4">
    <source>
        <dbReference type="ARBA" id="ARBA00022598"/>
    </source>
</evidence>
<dbReference type="InterPro" id="IPR013155">
    <property type="entry name" value="M/V/L/I-tRNA-synth_anticd-bd"/>
</dbReference>
<dbReference type="InterPro" id="IPR002303">
    <property type="entry name" value="Valyl-tRNA_ligase"/>
</dbReference>
<dbReference type="InterPro" id="IPR010978">
    <property type="entry name" value="tRNA-bd_arm"/>
</dbReference>
<accession>A0A2H0YS91</accession>
<keyword evidence="10" id="KW-0175">Coiled coil</keyword>
<evidence type="ECO:0000259" key="13">
    <source>
        <dbReference type="Pfam" id="PF08264"/>
    </source>
</evidence>
<sequence length="868" mass="98653">MANEAYNHLGIEEPIYKRWEASGYFSPDGLPGKRKKAFSISMPPPNVTGELHLGHATGITIQDILIRYHRMNGEKTLWLPGTDHAGIATQILVERLLQTSGISRHEIGRATFLKHVWAWKQKYGSRITDQIRSLGASCDWSREHFTMDPNLTQAVQKAFITLFNEGLIYRGERLINWCTRCQTALSDLEVKHKDVPGHLYYIRYGPFTVATTRPETKVGDTALAINPKDARYKKYVGKKISFETELGTLTLPVIADRLVDPKFGTGVVKVTPAHDPADWEMGERHKLPIKQVIGEDNRMTKLAGPYAGMLATQARDRIVADLQAKHLLIKIELYTSSVPHCDRCGSIVQPLVSKQWFLKIAPLAKPALAAVKSGKIKFVPQRFEKIYFHWMKNIRDWCISRQLWWGHQIPVWYCTDHLGNKQNCPAMASVDMPKKCKCGDTHFVQDQDTLDTWFSSGLWTFSTLGWPNQTKDLKTFHPTSVMETAWDILFFWVARMIMFSLKFAKQVPFKTVFIHGLVLDKDGKKMSKSKGTGIDPLPMAEKYGTDAIRLSLVLGTTAGQDFRLSEEKIAGYRNFINKLWNIGNFVDRQMKVISSPTSPPARLPRDGGGGGVPRASVEGRGGGRSLADRWILHKQQILINQVTEHLQKFRFSDAGQALYDFIWHDLADWYVEIQKIQPNSKVLLEVFQNCLKLLHPFAPFITESLWQRHNKKEMLIISAWPKTRKVKPGANKEFSKIQKLVVAMRNVRAIHKITPQEKLPVYITGSGLKQLTAQKDLIEALARVIVVPTAKLEQKAHGHEAGVNFWLELPQDSLEHIHKEVANLKNYIQAQESKLKNSNFTKNAPAAVVENERKKLAEARFKLKQLMN</sequence>
<dbReference type="Gene3D" id="1.10.730.10">
    <property type="entry name" value="Isoleucyl-tRNA Synthetase, Domain 1"/>
    <property type="match status" value="1"/>
</dbReference>
<evidence type="ECO:0000256" key="2">
    <source>
        <dbReference type="ARBA" id="ARBA00011245"/>
    </source>
</evidence>
<dbReference type="InterPro" id="IPR037118">
    <property type="entry name" value="Val-tRNA_synth_C_sf"/>
</dbReference>
<evidence type="ECO:0000256" key="6">
    <source>
        <dbReference type="ARBA" id="ARBA00022840"/>
    </source>
</evidence>
<comment type="similarity">
    <text evidence="10">Belongs to the class-I aminoacyl-tRNA synthetase family. ValS type 1 subfamily.</text>
</comment>
<keyword evidence="7 10" id="KW-0648">Protein biosynthesis</keyword>
<feature type="short sequence motif" description="'KMSKS' region" evidence="10">
    <location>
        <begin position="525"/>
        <end position="529"/>
    </location>
</feature>
<dbReference type="CDD" id="cd00817">
    <property type="entry name" value="ValRS_core"/>
    <property type="match status" value="1"/>
</dbReference>
<feature type="domain" description="Methionyl/Valyl/Leucyl/Isoleucyl-tRNA synthetase anticodon-binding" evidence="13">
    <location>
        <begin position="628"/>
        <end position="763"/>
    </location>
</feature>
<dbReference type="SUPFAM" id="SSF50677">
    <property type="entry name" value="ValRS/IleRS/LeuRS editing domain"/>
    <property type="match status" value="1"/>
</dbReference>
<dbReference type="CDD" id="cd07962">
    <property type="entry name" value="Anticodon_Ia_Val"/>
    <property type="match status" value="1"/>
</dbReference>
<evidence type="ECO:0000256" key="11">
    <source>
        <dbReference type="SAM" id="MobiDB-lite"/>
    </source>
</evidence>
<organism evidence="15 16">
    <name type="scientific">Candidatus Kerfeldbacteria bacterium CG08_land_8_20_14_0_20_43_14</name>
    <dbReference type="NCBI Taxonomy" id="2014246"/>
    <lineage>
        <taxon>Bacteria</taxon>
        <taxon>Candidatus Kerfeldiibacteriota</taxon>
    </lineage>
</organism>
<evidence type="ECO:0000313" key="15">
    <source>
        <dbReference type="EMBL" id="PIS40623.1"/>
    </source>
</evidence>
<comment type="subunit">
    <text evidence="2 10">Monomer.</text>
</comment>
<evidence type="ECO:0000313" key="16">
    <source>
        <dbReference type="Proteomes" id="UP000236845"/>
    </source>
</evidence>
<feature type="domain" description="Aminoacyl-tRNA synthetase class Ia" evidence="12">
    <location>
        <begin position="15"/>
        <end position="564"/>
    </location>
</feature>
<dbReference type="InterPro" id="IPR009008">
    <property type="entry name" value="Val/Leu/Ile-tRNA-synth_edit"/>
</dbReference>
<dbReference type="GO" id="GO:0002161">
    <property type="term" value="F:aminoacyl-tRNA deacylase activity"/>
    <property type="evidence" value="ECO:0007669"/>
    <property type="project" value="InterPro"/>
</dbReference>
<evidence type="ECO:0000256" key="7">
    <source>
        <dbReference type="ARBA" id="ARBA00022917"/>
    </source>
</evidence>
<dbReference type="GO" id="GO:0005524">
    <property type="term" value="F:ATP binding"/>
    <property type="evidence" value="ECO:0007669"/>
    <property type="project" value="UniProtKB-UniRule"/>
</dbReference>
<evidence type="ECO:0000259" key="14">
    <source>
        <dbReference type="Pfam" id="PF10458"/>
    </source>
</evidence>
<comment type="subcellular location">
    <subcellularLocation>
        <location evidence="1 10">Cytoplasm</location>
    </subcellularLocation>
</comment>
<keyword evidence="4 10" id="KW-0436">Ligase</keyword>
<dbReference type="PANTHER" id="PTHR11946:SF93">
    <property type="entry name" value="VALINE--TRNA LIGASE, CHLOROPLASTIC_MITOCHONDRIAL 2"/>
    <property type="match status" value="1"/>
</dbReference>
<feature type="region of interest" description="Disordered" evidence="11">
    <location>
        <begin position="596"/>
        <end position="620"/>
    </location>
</feature>
<dbReference type="PROSITE" id="PS00178">
    <property type="entry name" value="AA_TRNA_LIGASE_I"/>
    <property type="match status" value="1"/>
</dbReference>
<dbReference type="EC" id="6.1.1.9" evidence="10"/>
<keyword evidence="8 10" id="KW-0030">Aminoacyl-tRNA synthetase</keyword>
<proteinExistence type="inferred from homology"/>
<dbReference type="NCBIfam" id="TIGR00422">
    <property type="entry name" value="valS"/>
    <property type="match status" value="1"/>
</dbReference>
<dbReference type="GO" id="GO:0006438">
    <property type="term" value="P:valyl-tRNA aminoacylation"/>
    <property type="evidence" value="ECO:0007669"/>
    <property type="project" value="UniProtKB-UniRule"/>
</dbReference>